<evidence type="ECO:0000256" key="1">
    <source>
        <dbReference type="PROSITE-ProRule" id="PRU01005"/>
    </source>
</evidence>
<feature type="compositionally biased region" description="Basic and acidic residues" evidence="2">
    <location>
        <begin position="214"/>
        <end position="274"/>
    </location>
</feature>
<dbReference type="PANTHER" id="PTHR21724:SF109">
    <property type="entry name" value="SHKT DOMAIN-CONTAINING PROTEIN"/>
    <property type="match status" value="1"/>
</dbReference>
<reference evidence="4 5" key="1">
    <citation type="submission" date="2020-08" db="EMBL/GenBank/DDBJ databases">
        <authorList>
            <person name="Koutsovoulos G."/>
            <person name="Danchin GJ E."/>
        </authorList>
    </citation>
    <scope>NUCLEOTIDE SEQUENCE [LARGE SCALE GENOMIC DNA]</scope>
</reference>
<dbReference type="EMBL" id="CAJEWN010000160">
    <property type="protein sequence ID" value="CAD2169954.1"/>
    <property type="molecule type" value="Genomic_DNA"/>
</dbReference>
<feature type="region of interest" description="Disordered" evidence="2">
    <location>
        <begin position="141"/>
        <end position="276"/>
    </location>
</feature>
<dbReference type="SMART" id="SM00254">
    <property type="entry name" value="ShKT"/>
    <property type="match status" value="2"/>
</dbReference>
<feature type="compositionally biased region" description="Acidic residues" evidence="2">
    <location>
        <begin position="434"/>
        <end position="469"/>
    </location>
</feature>
<organism evidence="4 5">
    <name type="scientific">Meloidogyne enterolobii</name>
    <name type="common">Root-knot nematode worm</name>
    <name type="synonym">Meloidogyne mayaguensis</name>
    <dbReference type="NCBI Taxonomy" id="390850"/>
    <lineage>
        <taxon>Eukaryota</taxon>
        <taxon>Metazoa</taxon>
        <taxon>Ecdysozoa</taxon>
        <taxon>Nematoda</taxon>
        <taxon>Chromadorea</taxon>
        <taxon>Rhabditida</taxon>
        <taxon>Tylenchina</taxon>
        <taxon>Tylenchomorpha</taxon>
        <taxon>Tylenchoidea</taxon>
        <taxon>Meloidogynidae</taxon>
        <taxon>Meloidogyninae</taxon>
        <taxon>Meloidogyne</taxon>
    </lineage>
</organism>
<evidence type="ECO:0000259" key="3">
    <source>
        <dbReference type="PROSITE" id="PS51670"/>
    </source>
</evidence>
<evidence type="ECO:0000256" key="2">
    <source>
        <dbReference type="SAM" id="MobiDB-lite"/>
    </source>
</evidence>
<dbReference type="InterPro" id="IPR003582">
    <property type="entry name" value="ShKT_dom"/>
</dbReference>
<sequence>MTQIYLKFSILIIFLILNSFFLAFGSFNVLDGQPSELLAFAQVPPILPQNSQKSPNLQSNKQLNNENTLISENSEGNERHFVPLVVNGHRLVNNPKNPIFVRVVPNNQSKVNEIAKQDDDQRTNIKFAPNGDEIKEKITFEKKEEENTNPFSSLGSSNIEVKPAFNKKQEKQLEGKNEGKNKNTKVDTKPFIIKNEENKLEEKKKEGGNSNNKLFKEGKDDREKSEIQEETNRENNKKEEDKKGNTNKEEQKFPENIKRNEKRGENKEKGKNKGNDLLIETWKNKIPFEGVKNWNKENNVEKTNKFTPWNELSLFPILLQTAFEEFKIVSREAERKANKKYFLNQKIFHFKALEKERQQNNFLKFNLKRNRKESNKEGLNREENECVDLAQNCLENNIFCGIKPYQELMKENCDCTCKIYLYKKKEEKIKSGENEEEIGSNSEEEASSEGENSEEESSLEEAKESEDDKDIIKKTECNDKSFRCGRWAKRGFCENRLFNNDLKKRICANSCNLC</sequence>
<name>A0A6V7V4V9_MELEN</name>
<gene>
    <name evidence="4" type="ORF">MENT_LOCUS21323</name>
</gene>
<feature type="compositionally biased region" description="Polar residues" evidence="2">
    <location>
        <begin position="150"/>
        <end position="159"/>
    </location>
</feature>
<proteinExistence type="predicted"/>
<dbReference type="PROSITE" id="PS51670">
    <property type="entry name" value="SHKT"/>
    <property type="match status" value="1"/>
</dbReference>
<accession>A0A6V7V4V9</accession>
<evidence type="ECO:0000313" key="5">
    <source>
        <dbReference type="Proteomes" id="UP000580250"/>
    </source>
</evidence>
<feature type="region of interest" description="Disordered" evidence="2">
    <location>
        <begin position="432"/>
        <end position="470"/>
    </location>
</feature>
<comment type="caution">
    <text evidence="4">The sequence shown here is derived from an EMBL/GenBank/DDBJ whole genome shotgun (WGS) entry which is preliminary data.</text>
</comment>
<feature type="compositionally biased region" description="Basic and acidic residues" evidence="2">
    <location>
        <begin position="167"/>
        <end position="207"/>
    </location>
</feature>
<dbReference type="Pfam" id="PF01549">
    <property type="entry name" value="ShK"/>
    <property type="match status" value="2"/>
</dbReference>
<dbReference type="Proteomes" id="UP000580250">
    <property type="component" value="Unassembled WGS sequence"/>
</dbReference>
<dbReference type="Gene3D" id="1.10.10.1940">
    <property type="match status" value="1"/>
</dbReference>
<comment type="caution">
    <text evidence="1">Lacks conserved residue(s) required for the propagation of feature annotation.</text>
</comment>
<dbReference type="PANTHER" id="PTHR21724">
    <property type="entry name" value="SHKT DOMAIN-CONTAINING PROTEIN"/>
    <property type="match status" value="1"/>
</dbReference>
<feature type="domain" description="ShKT" evidence="3">
    <location>
        <begin position="477"/>
        <end position="514"/>
    </location>
</feature>
<dbReference type="AlphaFoldDB" id="A0A6V7V4V9"/>
<protein>
    <recommendedName>
        <fullName evidence="3">ShKT domain-containing protein</fullName>
    </recommendedName>
</protein>
<evidence type="ECO:0000313" key="4">
    <source>
        <dbReference type="EMBL" id="CAD2169954.1"/>
    </source>
</evidence>